<dbReference type="GO" id="GO:0030255">
    <property type="term" value="P:protein secretion by the type IV secretion system"/>
    <property type="evidence" value="ECO:0007669"/>
    <property type="project" value="InterPro"/>
</dbReference>
<feature type="transmembrane region" description="Helical" evidence="6">
    <location>
        <begin position="263"/>
        <end position="282"/>
    </location>
</feature>
<accession>A0A7X5U9N5</accession>
<dbReference type="RefSeq" id="WP_166947273.1">
    <property type="nucleotide sequence ID" value="NZ_JAARLZ010000003.1"/>
</dbReference>
<keyword evidence="4 6" id="KW-0472">Membrane</keyword>
<gene>
    <name evidence="7" type="ORF">HBF25_07775</name>
</gene>
<evidence type="ECO:0000313" key="7">
    <source>
        <dbReference type="EMBL" id="NII06278.1"/>
    </source>
</evidence>
<sequence length="357" mass="38200">MANIGDYVFYRLIYDYLVDKINKFGMDLMGRMMSWAAFFALILVTIYIIVQGYRVMTGRAREPMMELVINLGRIVVIVSAATAMAIGSTNINTFLTTDLDKNIHYLFTGDSGTTTADAIDKNLAYTQLALASIDAVQIVGSDPEMQAEKTRSLFMAGFGSSSPPMAAGAMLLLYQFAMALFIGLGPLFILCLIFDQTKELFRRWLMYGLGTLFSMALLSAVSSMVLELTIRVSVATWGSKLASSFIPGATEGLSSLALQQGGIGLLLTVLIVSVPPMAAMFFQGVLGSALTYSAFTPGGRPGPQGQPAGSMGGLHKIDNQAPQNAGVMHARLVSSSGNANTPASEAIRNHQAGQNQK</sequence>
<evidence type="ECO:0000256" key="4">
    <source>
        <dbReference type="ARBA" id="ARBA00023136"/>
    </source>
</evidence>
<evidence type="ECO:0000256" key="3">
    <source>
        <dbReference type="ARBA" id="ARBA00022989"/>
    </source>
</evidence>
<organism evidence="7 8">
    <name type="scientific">Luteibacter anthropi</name>
    <dbReference type="NCBI Taxonomy" id="564369"/>
    <lineage>
        <taxon>Bacteria</taxon>
        <taxon>Pseudomonadati</taxon>
        <taxon>Pseudomonadota</taxon>
        <taxon>Gammaproteobacteria</taxon>
        <taxon>Lysobacterales</taxon>
        <taxon>Rhodanobacteraceae</taxon>
        <taxon>Luteibacter</taxon>
    </lineage>
</organism>
<evidence type="ECO:0000256" key="6">
    <source>
        <dbReference type="SAM" id="Phobius"/>
    </source>
</evidence>
<comment type="caution">
    <text evidence="7">The sequence shown here is derived from an EMBL/GenBank/DDBJ whole genome shotgun (WGS) entry which is preliminary data.</text>
</comment>
<feature type="compositionally biased region" description="Polar residues" evidence="5">
    <location>
        <begin position="333"/>
        <end position="343"/>
    </location>
</feature>
<feature type="transmembrane region" description="Helical" evidence="6">
    <location>
        <begin position="32"/>
        <end position="50"/>
    </location>
</feature>
<evidence type="ECO:0000313" key="8">
    <source>
        <dbReference type="Proteomes" id="UP000490980"/>
    </source>
</evidence>
<feature type="region of interest" description="Disordered" evidence="5">
    <location>
        <begin position="297"/>
        <end position="320"/>
    </location>
</feature>
<evidence type="ECO:0000256" key="5">
    <source>
        <dbReference type="SAM" id="MobiDB-lite"/>
    </source>
</evidence>
<keyword evidence="3 6" id="KW-1133">Transmembrane helix</keyword>
<dbReference type="Proteomes" id="UP000490980">
    <property type="component" value="Unassembled WGS sequence"/>
</dbReference>
<keyword evidence="2 6" id="KW-0812">Transmembrane</keyword>
<dbReference type="AlphaFoldDB" id="A0A7X5U9N5"/>
<dbReference type="EMBL" id="JAARLZ010000003">
    <property type="protein sequence ID" value="NII06278.1"/>
    <property type="molecule type" value="Genomic_DNA"/>
</dbReference>
<protein>
    <submittedName>
        <fullName evidence="7">Type IV secretion system protein</fullName>
    </submittedName>
</protein>
<comment type="subcellular location">
    <subcellularLocation>
        <location evidence="1">Membrane</location>
        <topology evidence="1">Multi-pass membrane protein</topology>
    </subcellularLocation>
</comment>
<evidence type="ECO:0000256" key="1">
    <source>
        <dbReference type="ARBA" id="ARBA00004141"/>
    </source>
</evidence>
<feature type="region of interest" description="Disordered" evidence="5">
    <location>
        <begin position="332"/>
        <end position="357"/>
    </location>
</feature>
<feature type="transmembrane region" description="Helical" evidence="6">
    <location>
        <begin position="205"/>
        <end position="226"/>
    </location>
</feature>
<reference evidence="7 8" key="1">
    <citation type="submission" date="2020-03" db="EMBL/GenBank/DDBJ databases">
        <authorList>
            <person name="Lai Q."/>
        </authorList>
    </citation>
    <scope>NUCLEOTIDE SEQUENCE [LARGE SCALE GENOMIC DNA]</scope>
    <source>
        <strain evidence="7 8">CCUG 25036</strain>
    </source>
</reference>
<keyword evidence="8" id="KW-1185">Reference proteome</keyword>
<evidence type="ECO:0000256" key="2">
    <source>
        <dbReference type="ARBA" id="ARBA00022692"/>
    </source>
</evidence>
<name>A0A7X5U9N5_9GAMM</name>
<dbReference type="Pfam" id="PF04610">
    <property type="entry name" value="TrbL"/>
    <property type="match status" value="1"/>
</dbReference>
<feature type="transmembrane region" description="Helical" evidence="6">
    <location>
        <begin position="172"/>
        <end position="193"/>
    </location>
</feature>
<dbReference type="GO" id="GO:0016020">
    <property type="term" value="C:membrane"/>
    <property type="evidence" value="ECO:0007669"/>
    <property type="project" value="UniProtKB-SubCell"/>
</dbReference>
<proteinExistence type="predicted"/>
<feature type="transmembrane region" description="Helical" evidence="6">
    <location>
        <begin position="71"/>
        <end position="91"/>
    </location>
</feature>
<dbReference type="InterPro" id="IPR007688">
    <property type="entry name" value="Conjugal_tfr_TrbL/VirB6"/>
</dbReference>